<dbReference type="Gene3D" id="1.20.1250.20">
    <property type="entry name" value="MFS general substrate transporter like domains"/>
    <property type="match status" value="1"/>
</dbReference>
<evidence type="ECO:0000313" key="10">
    <source>
        <dbReference type="EMBL" id="UZJ23964.1"/>
    </source>
</evidence>
<keyword evidence="4" id="KW-1003">Cell membrane</keyword>
<feature type="transmembrane region" description="Helical" evidence="8">
    <location>
        <begin position="296"/>
        <end position="317"/>
    </location>
</feature>
<evidence type="ECO:0000256" key="2">
    <source>
        <dbReference type="ARBA" id="ARBA00008335"/>
    </source>
</evidence>
<accession>A0ABY6NX42</accession>
<evidence type="ECO:0000256" key="5">
    <source>
        <dbReference type="ARBA" id="ARBA00022692"/>
    </source>
</evidence>
<keyword evidence="6 8" id="KW-1133">Transmembrane helix</keyword>
<keyword evidence="3" id="KW-0813">Transport</keyword>
<keyword evidence="11" id="KW-1185">Reference proteome</keyword>
<feature type="transmembrane region" description="Helical" evidence="8">
    <location>
        <begin position="30"/>
        <end position="49"/>
    </location>
</feature>
<feature type="transmembrane region" description="Helical" evidence="8">
    <location>
        <begin position="355"/>
        <end position="372"/>
    </location>
</feature>
<feature type="transmembrane region" description="Helical" evidence="8">
    <location>
        <begin position="94"/>
        <end position="123"/>
    </location>
</feature>
<feature type="transmembrane region" description="Helical" evidence="8">
    <location>
        <begin position="232"/>
        <end position="251"/>
    </location>
</feature>
<gene>
    <name evidence="10" type="ORF">RHODO2019_12320</name>
</gene>
<dbReference type="SUPFAM" id="SSF103473">
    <property type="entry name" value="MFS general substrate transporter"/>
    <property type="match status" value="1"/>
</dbReference>
<feature type="transmembrane region" description="Helical" evidence="8">
    <location>
        <begin position="378"/>
        <end position="403"/>
    </location>
</feature>
<dbReference type="PANTHER" id="PTHR43271">
    <property type="entry name" value="BLL2771 PROTEIN"/>
    <property type="match status" value="1"/>
</dbReference>
<dbReference type="InterPro" id="IPR020846">
    <property type="entry name" value="MFS_dom"/>
</dbReference>
<keyword evidence="7 8" id="KW-0472">Membrane</keyword>
<feature type="transmembrane region" description="Helical" evidence="8">
    <location>
        <begin position="143"/>
        <end position="169"/>
    </location>
</feature>
<name>A0ABY6NX42_9NOCA</name>
<evidence type="ECO:0000256" key="1">
    <source>
        <dbReference type="ARBA" id="ARBA00004651"/>
    </source>
</evidence>
<feature type="transmembrane region" description="Helical" evidence="8">
    <location>
        <begin position="323"/>
        <end position="343"/>
    </location>
</feature>
<evidence type="ECO:0000259" key="9">
    <source>
        <dbReference type="PROSITE" id="PS50850"/>
    </source>
</evidence>
<comment type="subcellular location">
    <subcellularLocation>
        <location evidence="1">Cell membrane</location>
        <topology evidence="1">Multi-pass membrane protein</topology>
    </subcellularLocation>
</comment>
<evidence type="ECO:0000256" key="3">
    <source>
        <dbReference type="ARBA" id="ARBA00022448"/>
    </source>
</evidence>
<feature type="transmembrane region" description="Helical" evidence="8">
    <location>
        <begin position="181"/>
        <end position="201"/>
    </location>
</feature>
<dbReference type="Pfam" id="PF07690">
    <property type="entry name" value="MFS_1"/>
    <property type="match status" value="1"/>
</dbReference>
<evidence type="ECO:0000313" key="11">
    <source>
        <dbReference type="Proteomes" id="UP001164965"/>
    </source>
</evidence>
<feature type="domain" description="Major facilitator superfamily (MFS) profile" evidence="9">
    <location>
        <begin position="23"/>
        <end position="405"/>
    </location>
</feature>
<evidence type="ECO:0000256" key="8">
    <source>
        <dbReference type="SAM" id="Phobius"/>
    </source>
</evidence>
<feature type="transmembrane region" description="Helical" evidence="8">
    <location>
        <begin position="61"/>
        <end position="82"/>
    </location>
</feature>
<reference evidence="10" key="1">
    <citation type="submission" date="2022-10" db="EMBL/GenBank/DDBJ databases">
        <title>Rhodococcus sp.75.</title>
        <authorList>
            <person name="Sun M."/>
        </authorList>
    </citation>
    <scope>NUCLEOTIDE SEQUENCE</scope>
    <source>
        <strain evidence="10">75</strain>
    </source>
</reference>
<dbReference type="RefSeq" id="WP_265382072.1">
    <property type="nucleotide sequence ID" value="NZ_CP110615.1"/>
</dbReference>
<proteinExistence type="inferred from homology"/>
<feature type="transmembrane region" description="Helical" evidence="8">
    <location>
        <begin position="257"/>
        <end position="276"/>
    </location>
</feature>
<comment type="similarity">
    <text evidence="2">Belongs to the major facilitator superfamily.</text>
</comment>
<dbReference type="InterPro" id="IPR011701">
    <property type="entry name" value="MFS"/>
</dbReference>
<dbReference type="CDD" id="cd17324">
    <property type="entry name" value="MFS_NepI_like"/>
    <property type="match status" value="1"/>
</dbReference>
<organism evidence="10 11">
    <name type="scientific">Rhodococcus antarcticus</name>
    <dbReference type="NCBI Taxonomy" id="2987751"/>
    <lineage>
        <taxon>Bacteria</taxon>
        <taxon>Bacillati</taxon>
        <taxon>Actinomycetota</taxon>
        <taxon>Actinomycetes</taxon>
        <taxon>Mycobacteriales</taxon>
        <taxon>Nocardiaceae</taxon>
        <taxon>Rhodococcus</taxon>
    </lineage>
</organism>
<sequence length="405" mass="40788">MSTAAGAQTVTSLPPAVEVGGRDFRRVSTALFAAGMATFSLLYATQALLPQLVEAFTITPSQASLTVSVGTGALALAVLPLASLSESFGRRRTMVTSLVVASAVGLLLPLSPSFTVLLVLRAVQGAALAGLPATAMAYLGEEMSARALGGAMGLYIAGNSLGGMTGRLLSGLVADLAGWRFGMLADASLAVVCTALIAWLLPVSRRFVAQPLALAPLLGGVRAALADPALRAMYAVAALLMGCFVGVYNFLGFRLIAAPFSVAPALVALVFVAYAVGSFSSPAAGRLTGRWGRPAVLGASIAVVALGLALVATSTLWLVLPGLVLLTGGFFAAHSTASGWVAARAGGRARAQASGLYLLAYYGGSSTGGWLAGPAFTAAGWTGLTVLVGAFLALALLATTWAARV</sequence>
<evidence type="ECO:0000256" key="7">
    <source>
        <dbReference type="ARBA" id="ARBA00023136"/>
    </source>
</evidence>
<evidence type="ECO:0000256" key="4">
    <source>
        <dbReference type="ARBA" id="ARBA00022475"/>
    </source>
</evidence>
<dbReference type="Proteomes" id="UP001164965">
    <property type="component" value="Chromosome"/>
</dbReference>
<dbReference type="PANTHER" id="PTHR43271:SF1">
    <property type="entry name" value="INNER MEMBRANE TRANSPORT PROTEIN YNFM"/>
    <property type="match status" value="1"/>
</dbReference>
<dbReference type="InterPro" id="IPR036259">
    <property type="entry name" value="MFS_trans_sf"/>
</dbReference>
<keyword evidence="5 8" id="KW-0812">Transmembrane</keyword>
<dbReference type="PROSITE" id="PS50850">
    <property type="entry name" value="MFS"/>
    <property type="match status" value="1"/>
</dbReference>
<dbReference type="EMBL" id="CP110615">
    <property type="protein sequence ID" value="UZJ23964.1"/>
    <property type="molecule type" value="Genomic_DNA"/>
</dbReference>
<evidence type="ECO:0000256" key="6">
    <source>
        <dbReference type="ARBA" id="ARBA00022989"/>
    </source>
</evidence>
<protein>
    <submittedName>
        <fullName evidence="10">MFS transporter</fullName>
    </submittedName>
</protein>